<protein>
    <submittedName>
        <fullName evidence="2">Glycosyltransferase</fullName>
    </submittedName>
</protein>
<dbReference type="InterPro" id="IPR028098">
    <property type="entry name" value="Glyco_trans_4-like_N"/>
</dbReference>
<gene>
    <name evidence="2" type="ORF">H9763_06475</name>
</gene>
<dbReference type="CDD" id="cd03811">
    <property type="entry name" value="GT4_GT28_WabH-like"/>
    <property type="match status" value="1"/>
</dbReference>
<dbReference type="SUPFAM" id="SSF53756">
    <property type="entry name" value="UDP-Glycosyltransferase/glycogen phosphorylase"/>
    <property type="match status" value="1"/>
</dbReference>
<dbReference type="PANTHER" id="PTHR12526">
    <property type="entry name" value="GLYCOSYLTRANSFERASE"/>
    <property type="match status" value="1"/>
</dbReference>
<dbReference type="Pfam" id="PF13439">
    <property type="entry name" value="Glyco_transf_4"/>
    <property type="match status" value="1"/>
</dbReference>
<accession>A0A9D2SCV1</accession>
<proteinExistence type="predicted"/>
<evidence type="ECO:0000259" key="1">
    <source>
        <dbReference type="Pfam" id="PF13439"/>
    </source>
</evidence>
<comment type="caution">
    <text evidence="2">The sequence shown here is derived from an EMBL/GenBank/DDBJ whole genome shotgun (WGS) entry which is preliminary data.</text>
</comment>
<evidence type="ECO:0000313" key="2">
    <source>
        <dbReference type="EMBL" id="HJB91099.1"/>
    </source>
</evidence>
<reference evidence="2" key="1">
    <citation type="journal article" date="2021" name="PeerJ">
        <title>Extensive microbial diversity within the chicken gut microbiome revealed by metagenomics and culture.</title>
        <authorList>
            <person name="Gilroy R."/>
            <person name="Ravi A."/>
            <person name="Getino M."/>
            <person name="Pursley I."/>
            <person name="Horton D.L."/>
            <person name="Alikhan N.F."/>
            <person name="Baker D."/>
            <person name="Gharbi K."/>
            <person name="Hall N."/>
            <person name="Watson M."/>
            <person name="Adriaenssens E.M."/>
            <person name="Foster-Nyarko E."/>
            <person name="Jarju S."/>
            <person name="Secka A."/>
            <person name="Antonio M."/>
            <person name="Oren A."/>
            <person name="Chaudhuri R.R."/>
            <person name="La Ragione R."/>
            <person name="Hildebrand F."/>
            <person name="Pallen M.J."/>
        </authorList>
    </citation>
    <scope>NUCLEOTIDE SEQUENCE</scope>
    <source>
        <strain evidence="2">USAMLcec3-2134</strain>
    </source>
</reference>
<dbReference type="AlphaFoldDB" id="A0A9D2SCV1"/>
<organism evidence="2 3">
    <name type="scientific">Candidatus Eisenbergiella merdigallinarum</name>
    <dbReference type="NCBI Taxonomy" id="2838552"/>
    <lineage>
        <taxon>Bacteria</taxon>
        <taxon>Bacillati</taxon>
        <taxon>Bacillota</taxon>
        <taxon>Clostridia</taxon>
        <taxon>Lachnospirales</taxon>
        <taxon>Lachnospiraceae</taxon>
        <taxon>Eisenbergiella</taxon>
    </lineage>
</organism>
<reference evidence="2" key="2">
    <citation type="submission" date="2021-04" db="EMBL/GenBank/DDBJ databases">
        <authorList>
            <person name="Gilroy R."/>
        </authorList>
    </citation>
    <scope>NUCLEOTIDE SEQUENCE</scope>
    <source>
        <strain evidence="2">USAMLcec3-2134</strain>
    </source>
</reference>
<dbReference type="Pfam" id="PF13692">
    <property type="entry name" value="Glyco_trans_1_4"/>
    <property type="match status" value="1"/>
</dbReference>
<dbReference type="EMBL" id="DWXE01000022">
    <property type="protein sequence ID" value="HJB91099.1"/>
    <property type="molecule type" value="Genomic_DNA"/>
</dbReference>
<sequence length="389" mass="42754">MEKKNLLLIVPKLDQGGLERVCVRTARILSPRFRVTIAAFDPSDPAYDLTGLDVRDLKAPALPGRAGKVWRLLQRAVRLRRLKRELGADICYSFGPTANRANVLSGGRGKLWCGLRSWADVSSPRQLAWTAARADEIICCSRALADRLRETCPGARARVLYNPYNAAKIAESAACPDGDLPDWEGCRVLVSAGREDPVKGYWHLMKAFFLVHERMPEARLAIVGSGDFEKYRKLAEALGIADAVCLPGLKKNPFPWLARADLFVLTSLYEGFPNAMTEAMTLGCPVVAANCMTGPAEILTADYRKAQDIEGVWEGEYGILVPPLDPEENLDPTRITEEQERLAETICGLLSDPGKLRAYGEAARRRAADFREEAYGDRFCGIAAGTAGD</sequence>
<dbReference type="Proteomes" id="UP000886883">
    <property type="component" value="Unassembled WGS sequence"/>
</dbReference>
<dbReference type="Gene3D" id="3.40.50.2000">
    <property type="entry name" value="Glycogen Phosphorylase B"/>
    <property type="match status" value="2"/>
</dbReference>
<evidence type="ECO:0000313" key="3">
    <source>
        <dbReference type="Proteomes" id="UP000886883"/>
    </source>
</evidence>
<feature type="domain" description="Glycosyltransferase subfamily 4-like N-terminal" evidence="1">
    <location>
        <begin position="16"/>
        <end position="166"/>
    </location>
</feature>
<name>A0A9D2SCV1_9FIRM</name>